<keyword evidence="1" id="KW-0812">Transmembrane</keyword>
<dbReference type="InterPro" id="IPR010699">
    <property type="entry name" value="DUF1275"/>
</dbReference>
<feature type="transmembrane region" description="Helical" evidence="1">
    <location>
        <begin position="127"/>
        <end position="145"/>
    </location>
</feature>
<feature type="transmembrane region" description="Helical" evidence="1">
    <location>
        <begin position="65"/>
        <end position="89"/>
    </location>
</feature>
<dbReference type="RefSeq" id="WP_204869384.1">
    <property type="nucleotide sequence ID" value="NZ_JAFBBK010000001.1"/>
</dbReference>
<dbReference type="PANTHER" id="PTHR37314">
    <property type="entry name" value="SLR0142 PROTEIN"/>
    <property type="match status" value="1"/>
</dbReference>
<reference evidence="2 3" key="1">
    <citation type="submission" date="2021-01" db="EMBL/GenBank/DDBJ databases">
        <title>Genomics of switchgrass bacterial isolates.</title>
        <authorList>
            <person name="Shade A."/>
        </authorList>
    </citation>
    <scope>NUCLEOTIDE SEQUENCE [LARGE SCALE GENOMIC DNA]</scope>
    <source>
        <strain evidence="2 3">PvP111</strain>
    </source>
</reference>
<sequence length="235" mass="24185">MTTHGFSDHVAHPRHGPLPMILLAVTVVTGAIDALSLLALGRVFVANMTGNVVFIGFALGGAPGFSLWGSVLALVGFLVGAIVGGTLIARAGGRRDHLLRNALGVEFVLALASLIAAILMVDGPGRGYLIVVLLALGLGLQNAAVRHLAVPDMTTTVLTMALTGIGSDLRKRDGAAVLRRLSSVVAMFLGAILGTVVVLHSGVVATLVLVAAMFAAILVVVWAVGRRERPWQVAA</sequence>
<name>A0ABS2KYA9_9NOCA</name>
<feature type="transmembrane region" description="Helical" evidence="1">
    <location>
        <begin position="177"/>
        <end position="197"/>
    </location>
</feature>
<accession>A0ABS2KYA9</accession>
<dbReference type="EMBL" id="JAFBBK010000001">
    <property type="protein sequence ID" value="MBM7416615.1"/>
    <property type="molecule type" value="Genomic_DNA"/>
</dbReference>
<dbReference type="Pfam" id="PF06912">
    <property type="entry name" value="DUF1275"/>
    <property type="match status" value="1"/>
</dbReference>
<proteinExistence type="predicted"/>
<feature type="transmembrane region" description="Helical" evidence="1">
    <location>
        <begin position="21"/>
        <end position="45"/>
    </location>
</feature>
<evidence type="ECO:0000313" key="2">
    <source>
        <dbReference type="EMBL" id="MBM7416615.1"/>
    </source>
</evidence>
<dbReference type="PANTHER" id="PTHR37314:SF4">
    <property type="entry name" value="UPF0700 TRANSMEMBRANE PROTEIN YOAK"/>
    <property type="match status" value="1"/>
</dbReference>
<organism evidence="2 3">
    <name type="scientific">Rhodococcoides corynebacterioides</name>
    <dbReference type="NCBI Taxonomy" id="53972"/>
    <lineage>
        <taxon>Bacteria</taxon>
        <taxon>Bacillati</taxon>
        <taxon>Actinomycetota</taxon>
        <taxon>Actinomycetes</taxon>
        <taxon>Mycobacteriales</taxon>
        <taxon>Nocardiaceae</taxon>
        <taxon>Rhodococcoides</taxon>
    </lineage>
</organism>
<dbReference type="Proteomes" id="UP000703038">
    <property type="component" value="Unassembled WGS sequence"/>
</dbReference>
<feature type="transmembrane region" description="Helical" evidence="1">
    <location>
        <begin position="101"/>
        <end position="121"/>
    </location>
</feature>
<gene>
    <name evidence="2" type="ORF">JOE42_003348</name>
</gene>
<evidence type="ECO:0000256" key="1">
    <source>
        <dbReference type="SAM" id="Phobius"/>
    </source>
</evidence>
<protein>
    <submittedName>
        <fullName evidence="2">Uncharacterized membrane protein YoaK (UPF0700 family)</fullName>
    </submittedName>
</protein>
<keyword evidence="1" id="KW-0472">Membrane</keyword>
<feature type="transmembrane region" description="Helical" evidence="1">
    <location>
        <begin position="203"/>
        <end position="224"/>
    </location>
</feature>
<evidence type="ECO:0000313" key="3">
    <source>
        <dbReference type="Proteomes" id="UP000703038"/>
    </source>
</evidence>
<keyword evidence="3" id="KW-1185">Reference proteome</keyword>
<keyword evidence="1" id="KW-1133">Transmembrane helix</keyword>
<comment type="caution">
    <text evidence="2">The sequence shown here is derived from an EMBL/GenBank/DDBJ whole genome shotgun (WGS) entry which is preliminary data.</text>
</comment>